<dbReference type="PANTHER" id="PTHR10000:SF25">
    <property type="entry name" value="PHOSPHATASE YKRA-RELATED"/>
    <property type="match status" value="1"/>
</dbReference>
<organism evidence="1 2">
    <name type="scientific">Paenibacillus selenitireducens</name>
    <dbReference type="NCBI Taxonomy" id="1324314"/>
    <lineage>
        <taxon>Bacteria</taxon>
        <taxon>Bacillati</taxon>
        <taxon>Bacillota</taxon>
        <taxon>Bacilli</taxon>
        <taxon>Bacillales</taxon>
        <taxon>Paenibacillaceae</taxon>
        <taxon>Paenibacillus</taxon>
    </lineage>
</organism>
<dbReference type="PANTHER" id="PTHR10000">
    <property type="entry name" value="PHOSPHOSERINE PHOSPHATASE"/>
    <property type="match status" value="1"/>
</dbReference>
<dbReference type="InterPro" id="IPR006379">
    <property type="entry name" value="HAD-SF_hydro_IIB"/>
</dbReference>
<dbReference type="GO" id="GO:0000287">
    <property type="term" value="F:magnesium ion binding"/>
    <property type="evidence" value="ECO:0007669"/>
    <property type="project" value="TreeGrafter"/>
</dbReference>
<dbReference type="AlphaFoldDB" id="A0A1T2XD20"/>
<dbReference type="InterPro" id="IPR000150">
    <property type="entry name" value="Cof"/>
</dbReference>
<dbReference type="SFLD" id="SFLDG01140">
    <property type="entry name" value="C2.B:_Phosphomannomutase_and_P"/>
    <property type="match status" value="1"/>
</dbReference>
<accession>A0A1T2XD20</accession>
<reference evidence="1 2" key="1">
    <citation type="submission" date="2017-01" db="EMBL/GenBank/DDBJ databases">
        <title>Genome analysis of Paenibacillus selenitrireducens ES3-24.</title>
        <authorList>
            <person name="Xu D."/>
            <person name="Yao R."/>
            <person name="Zheng S."/>
        </authorList>
    </citation>
    <scope>NUCLEOTIDE SEQUENCE [LARGE SCALE GENOMIC DNA]</scope>
    <source>
        <strain evidence="1 2">ES3-24</strain>
    </source>
</reference>
<dbReference type="CDD" id="cd07517">
    <property type="entry name" value="HAD_HPP"/>
    <property type="match status" value="1"/>
</dbReference>
<dbReference type="SFLD" id="SFLDG01144">
    <property type="entry name" value="C2.B.4:_PGP_Like"/>
    <property type="match status" value="1"/>
</dbReference>
<evidence type="ECO:0000313" key="1">
    <source>
        <dbReference type="EMBL" id="OPA77735.1"/>
    </source>
</evidence>
<dbReference type="InterPro" id="IPR036412">
    <property type="entry name" value="HAD-like_sf"/>
</dbReference>
<keyword evidence="2" id="KW-1185">Reference proteome</keyword>
<sequence length="263" mass="29713">MGRKIVFFDIDGTLVNHNKEILESTKKAVRELQRQGVYTAIATGRTPILFENIRKELNIESYVALNGQYAVFEGQVIYESPIHTEDLAQICTTMKENGDAYVFVNHEDFKSSETNNAFIQESFGRTKIHYPDVDDRFYEHSPVYQAIVFCEDEQRQKYIQNFPQFTFLPWHSYAADFIPVGSSKAIGIAKMLEHGNFEHGNSYAFGDNNNDLEMLTLVGTGVAMGNALPETKAVADHITTSCEEDGIYHGLVDLGLIQPILQK</sequence>
<dbReference type="SUPFAM" id="SSF56784">
    <property type="entry name" value="HAD-like"/>
    <property type="match status" value="1"/>
</dbReference>
<dbReference type="Pfam" id="PF08282">
    <property type="entry name" value="Hydrolase_3"/>
    <property type="match status" value="1"/>
</dbReference>
<gene>
    <name evidence="1" type="ORF">BVG16_14970</name>
</gene>
<dbReference type="NCBIfam" id="TIGR01484">
    <property type="entry name" value="HAD-SF-IIB"/>
    <property type="match status" value="1"/>
</dbReference>
<dbReference type="OrthoDB" id="9810101at2"/>
<evidence type="ECO:0000313" key="2">
    <source>
        <dbReference type="Proteomes" id="UP000190188"/>
    </source>
</evidence>
<dbReference type="GO" id="GO:0016791">
    <property type="term" value="F:phosphatase activity"/>
    <property type="evidence" value="ECO:0007669"/>
    <property type="project" value="TreeGrafter"/>
</dbReference>
<dbReference type="EMBL" id="MSZX01000005">
    <property type="protein sequence ID" value="OPA77735.1"/>
    <property type="molecule type" value="Genomic_DNA"/>
</dbReference>
<dbReference type="NCBIfam" id="TIGR00099">
    <property type="entry name" value="Cof-subfamily"/>
    <property type="match status" value="1"/>
</dbReference>
<proteinExistence type="predicted"/>
<dbReference type="Gene3D" id="3.40.50.1000">
    <property type="entry name" value="HAD superfamily/HAD-like"/>
    <property type="match status" value="1"/>
</dbReference>
<comment type="caution">
    <text evidence="1">The sequence shown here is derived from an EMBL/GenBank/DDBJ whole genome shotgun (WGS) entry which is preliminary data.</text>
</comment>
<dbReference type="InterPro" id="IPR023214">
    <property type="entry name" value="HAD_sf"/>
</dbReference>
<dbReference type="PROSITE" id="PS01229">
    <property type="entry name" value="COF_2"/>
    <property type="match status" value="1"/>
</dbReference>
<name>A0A1T2XD20_9BACL</name>
<protein>
    <submittedName>
        <fullName evidence="1">Hydrolase Cof</fullName>
    </submittedName>
</protein>
<dbReference type="Proteomes" id="UP000190188">
    <property type="component" value="Unassembled WGS sequence"/>
</dbReference>
<dbReference type="STRING" id="1324314.BVG16_14970"/>
<dbReference type="SFLD" id="SFLDS00003">
    <property type="entry name" value="Haloacid_Dehalogenase"/>
    <property type="match status" value="1"/>
</dbReference>
<dbReference type="RefSeq" id="WP_078499480.1">
    <property type="nucleotide sequence ID" value="NZ_MSZX01000005.1"/>
</dbReference>
<keyword evidence="1" id="KW-0378">Hydrolase</keyword>
<dbReference type="GO" id="GO:0005829">
    <property type="term" value="C:cytosol"/>
    <property type="evidence" value="ECO:0007669"/>
    <property type="project" value="TreeGrafter"/>
</dbReference>
<dbReference type="Gene3D" id="3.30.1240.10">
    <property type="match status" value="1"/>
</dbReference>
<dbReference type="PROSITE" id="PS01228">
    <property type="entry name" value="COF_1"/>
    <property type="match status" value="1"/>
</dbReference>